<evidence type="ECO:0000313" key="2">
    <source>
        <dbReference type="Proteomes" id="UP000821865"/>
    </source>
</evidence>
<evidence type="ECO:0000313" key="1">
    <source>
        <dbReference type="EMBL" id="KAH7959362.1"/>
    </source>
</evidence>
<protein>
    <submittedName>
        <fullName evidence="1">Uncharacterized protein</fullName>
    </submittedName>
</protein>
<gene>
    <name evidence="1" type="ORF">HPB49_010535</name>
</gene>
<organism evidence="1 2">
    <name type="scientific">Dermacentor silvarum</name>
    <name type="common">Tick</name>
    <dbReference type="NCBI Taxonomy" id="543639"/>
    <lineage>
        <taxon>Eukaryota</taxon>
        <taxon>Metazoa</taxon>
        <taxon>Ecdysozoa</taxon>
        <taxon>Arthropoda</taxon>
        <taxon>Chelicerata</taxon>
        <taxon>Arachnida</taxon>
        <taxon>Acari</taxon>
        <taxon>Parasitiformes</taxon>
        <taxon>Ixodida</taxon>
        <taxon>Ixodoidea</taxon>
        <taxon>Ixodidae</taxon>
        <taxon>Rhipicephalinae</taxon>
        <taxon>Dermacentor</taxon>
    </lineage>
</organism>
<sequence>MVYCNHKVAIAKEALYDNFRGSGFPCEARGGVLRTCVLRATFTADLGTACPRCQALEETIKHVVLECPGLHPTVACTQGPATDNCSDTIVMALCFHGTGEPPRWDAGNLRRGGWNTCGVIKHCSSRGL</sequence>
<proteinExistence type="predicted"/>
<name>A0ACB8D4L9_DERSI</name>
<keyword evidence="2" id="KW-1185">Reference proteome</keyword>
<comment type="caution">
    <text evidence="1">The sequence shown here is derived from an EMBL/GenBank/DDBJ whole genome shotgun (WGS) entry which is preliminary data.</text>
</comment>
<reference evidence="1" key="1">
    <citation type="submission" date="2020-05" db="EMBL/GenBank/DDBJ databases">
        <title>Large-scale comparative analyses of tick genomes elucidate their genetic diversity and vector capacities.</title>
        <authorList>
            <person name="Jia N."/>
            <person name="Wang J."/>
            <person name="Shi W."/>
            <person name="Du L."/>
            <person name="Sun Y."/>
            <person name="Zhan W."/>
            <person name="Jiang J."/>
            <person name="Wang Q."/>
            <person name="Zhang B."/>
            <person name="Ji P."/>
            <person name="Sakyi L.B."/>
            <person name="Cui X."/>
            <person name="Yuan T."/>
            <person name="Jiang B."/>
            <person name="Yang W."/>
            <person name="Lam T.T.-Y."/>
            <person name="Chang Q."/>
            <person name="Ding S."/>
            <person name="Wang X."/>
            <person name="Zhu J."/>
            <person name="Ruan X."/>
            <person name="Zhao L."/>
            <person name="Wei J."/>
            <person name="Que T."/>
            <person name="Du C."/>
            <person name="Cheng J."/>
            <person name="Dai P."/>
            <person name="Han X."/>
            <person name="Huang E."/>
            <person name="Gao Y."/>
            <person name="Liu J."/>
            <person name="Shao H."/>
            <person name="Ye R."/>
            <person name="Li L."/>
            <person name="Wei W."/>
            <person name="Wang X."/>
            <person name="Wang C."/>
            <person name="Yang T."/>
            <person name="Huo Q."/>
            <person name="Li W."/>
            <person name="Guo W."/>
            <person name="Chen H."/>
            <person name="Zhou L."/>
            <person name="Ni X."/>
            <person name="Tian J."/>
            <person name="Zhou Y."/>
            <person name="Sheng Y."/>
            <person name="Liu T."/>
            <person name="Pan Y."/>
            <person name="Xia L."/>
            <person name="Li J."/>
            <person name="Zhao F."/>
            <person name="Cao W."/>
        </authorList>
    </citation>
    <scope>NUCLEOTIDE SEQUENCE</scope>
    <source>
        <strain evidence="1">Dsil-2018</strain>
    </source>
</reference>
<dbReference type="EMBL" id="CM023472">
    <property type="protein sequence ID" value="KAH7959362.1"/>
    <property type="molecule type" value="Genomic_DNA"/>
</dbReference>
<accession>A0ACB8D4L9</accession>
<dbReference type="Proteomes" id="UP000821865">
    <property type="component" value="Chromosome 3"/>
</dbReference>